<proteinExistence type="predicted"/>
<organism evidence="1">
    <name type="scientific">Anguilla anguilla</name>
    <name type="common">European freshwater eel</name>
    <name type="synonym">Muraena anguilla</name>
    <dbReference type="NCBI Taxonomy" id="7936"/>
    <lineage>
        <taxon>Eukaryota</taxon>
        <taxon>Metazoa</taxon>
        <taxon>Chordata</taxon>
        <taxon>Craniata</taxon>
        <taxon>Vertebrata</taxon>
        <taxon>Euteleostomi</taxon>
        <taxon>Actinopterygii</taxon>
        <taxon>Neopterygii</taxon>
        <taxon>Teleostei</taxon>
        <taxon>Anguilliformes</taxon>
        <taxon>Anguillidae</taxon>
        <taxon>Anguilla</taxon>
    </lineage>
</organism>
<dbReference type="EMBL" id="GBXM01057019">
    <property type="protein sequence ID" value="JAH51558.1"/>
    <property type="molecule type" value="Transcribed_RNA"/>
</dbReference>
<accession>A0A0E9TFQ2</accession>
<dbReference type="AlphaFoldDB" id="A0A0E9TFQ2"/>
<protein>
    <submittedName>
        <fullName evidence="1">Uncharacterized protein</fullName>
    </submittedName>
</protein>
<evidence type="ECO:0000313" key="1">
    <source>
        <dbReference type="EMBL" id="JAH51558.1"/>
    </source>
</evidence>
<name>A0A0E9TFQ2_ANGAN</name>
<sequence length="37" mass="4012">MCTVLVLKTTTSTFSVVIAPTVVQIQNQQFCSLTPDP</sequence>
<reference evidence="1" key="1">
    <citation type="submission" date="2014-11" db="EMBL/GenBank/DDBJ databases">
        <authorList>
            <person name="Amaro Gonzalez C."/>
        </authorList>
    </citation>
    <scope>NUCLEOTIDE SEQUENCE</scope>
</reference>
<reference evidence="1" key="2">
    <citation type="journal article" date="2015" name="Fish Shellfish Immunol.">
        <title>Early steps in the European eel (Anguilla anguilla)-Vibrio vulnificus interaction in the gills: Role of the RtxA13 toxin.</title>
        <authorList>
            <person name="Callol A."/>
            <person name="Pajuelo D."/>
            <person name="Ebbesson L."/>
            <person name="Teles M."/>
            <person name="MacKenzie S."/>
            <person name="Amaro C."/>
        </authorList>
    </citation>
    <scope>NUCLEOTIDE SEQUENCE</scope>
</reference>